<dbReference type="GO" id="GO:0042393">
    <property type="term" value="F:histone binding"/>
    <property type="evidence" value="ECO:0007669"/>
    <property type="project" value="TreeGrafter"/>
</dbReference>
<feature type="compositionally biased region" description="Low complexity" evidence="8">
    <location>
        <begin position="41"/>
        <end position="64"/>
    </location>
</feature>
<dbReference type="SMART" id="SM00454">
    <property type="entry name" value="SAM"/>
    <property type="match status" value="1"/>
</dbReference>
<feature type="compositionally biased region" description="Polar residues" evidence="8">
    <location>
        <begin position="665"/>
        <end position="674"/>
    </location>
</feature>
<dbReference type="InterPro" id="IPR038603">
    <property type="entry name" value="Znf_FCS_sf"/>
</dbReference>
<feature type="region of interest" description="Disordered" evidence="8">
    <location>
        <begin position="1"/>
        <end position="67"/>
    </location>
</feature>
<dbReference type="PANTHER" id="PTHR12247">
    <property type="entry name" value="POLYCOMB GROUP PROTEIN"/>
    <property type="match status" value="1"/>
</dbReference>
<dbReference type="InterPro" id="IPR001660">
    <property type="entry name" value="SAM"/>
</dbReference>
<feature type="compositionally biased region" description="Basic and acidic residues" evidence="8">
    <location>
        <begin position="22"/>
        <end position="37"/>
    </location>
</feature>
<feature type="compositionally biased region" description="Polar residues" evidence="8">
    <location>
        <begin position="400"/>
        <end position="413"/>
    </location>
</feature>
<evidence type="ECO:0000256" key="5">
    <source>
        <dbReference type="ARBA" id="ARBA00023125"/>
    </source>
</evidence>
<keyword evidence="12" id="KW-1185">Reference proteome</keyword>
<feature type="compositionally biased region" description="Low complexity" evidence="8">
    <location>
        <begin position="10"/>
        <end position="21"/>
    </location>
</feature>
<evidence type="ECO:0000313" key="12">
    <source>
        <dbReference type="Proteomes" id="UP000549394"/>
    </source>
</evidence>
<dbReference type="Pfam" id="PF21319">
    <property type="entry name" value="zf-FCS_1"/>
    <property type="match status" value="1"/>
</dbReference>
<evidence type="ECO:0000256" key="4">
    <source>
        <dbReference type="ARBA" id="ARBA00022833"/>
    </source>
</evidence>
<feature type="region of interest" description="Disordered" evidence="8">
    <location>
        <begin position="400"/>
        <end position="472"/>
    </location>
</feature>
<evidence type="ECO:0000313" key="11">
    <source>
        <dbReference type="EMBL" id="CAD5111877.1"/>
    </source>
</evidence>
<evidence type="ECO:0000256" key="6">
    <source>
        <dbReference type="ARBA" id="ARBA00023242"/>
    </source>
</evidence>
<evidence type="ECO:0000256" key="1">
    <source>
        <dbReference type="ARBA" id="ARBA00004123"/>
    </source>
</evidence>
<dbReference type="InterPro" id="IPR012313">
    <property type="entry name" value="Znf_FCS"/>
</dbReference>
<protein>
    <submittedName>
        <fullName evidence="11">DgyrCDS1140</fullName>
    </submittedName>
</protein>
<dbReference type="GO" id="GO:0045892">
    <property type="term" value="P:negative regulation of DNA-templated transcription"/>
    <property type="evidence" value="ECO:0007669"/>
    <property type="project" value="TreeGrafter"/>
</dbReference>
<feature type="compositionally biased region" description="Basic residues" evidence="8">
    <location>
        <begin position="611"/>
        <end position="624"/>
    </location>
</feature>
<dbReference type="SUPFAM" id="SSF47769">
    <property type="entry name" value="SAM/Pointed domain"/>
    <property type="match status" value="1"/>
</dbReference>
<feature type="region of interest" description="Disordered" evidence="8">
    <location>
        <begin position="319"/>
        <end position="356"/>
    </location>
</feature>
<organism evidence="11 12">
    <name type="scientific">Dimorphilus gyrociliatus</name>
    <dbReference type="NCBI Taxonomy" id="2664684"/>
    <lineage>
        <taxon>Eukaryota</taxon>
        <taxon>Metazoa</taxon>
        <taxon>Spiralia</taxon>
        <taxon>Lophotrochozoa</taxon>
        <taxon>Annelida</taxon>
        <taxon>Polychaeta</taxon>
        <taxon>Polychaeta incertae sedis</taxon>
        <taxon>Dinophilidae</taxon>
        <taxon>Dimorphilus</taxon>
    </lineage>
</organism>
<reference evidence="11 12" key="1">
    <citation type="submission" date="2020-08" db="EMBL/GenBank/DDBJ databases">
        <authorList>
            <person name="Hejnol A."/>
        </authorList>
    </citation>
    <scope>NUCLEOTIDE SEQUENCE [LARGE SCALE GENOMIC DNA]</scope>
</reference>
<dbReference type="PROSITE" id="PS51024">
    <property type="entry name" value="ZF_FCS"/>
    <property type="match status" value="1"/>
</dbReference>
<dbReference type="Pfam" id="PF00536">
    <property type="entry name" value="SAM_1"/>
    <property type="match status" value="1"/>
</dbReference>
<dbReference type="PANTHER" id="PTHR12247:SF138">
    <property type="entry name" value="POLYHOMEOTIC DISTAL, ISOFORM A-RELATED"/>
    <property type="match status" value="1"/>
</dbReference>
<dbReference type="GO" id="GO:0035102">
    <property type="term" value="C:PRC1 complex"/>
    <property type="evidence" value="ECO:0007669"/>
    <property type="project" value="TreeGrafter"/>
</dbReference>
<feature type="compositionally biased region" description="Basic and acidic residues" evidence="8">
    <location>
        <begin position="520"/>
        <end position="537"/>
    </location>
</feature>
<evidence type="ECO:0000259" key="9">
    <source>
        <dbReference type="PROSITE" id="PS50105"/>
    </source>
</evidence>
<name>A0A7I8V9I4_9ANNE</name>
<feature type="region of interest" description="Disordered" evidence="8">
    <location>
        <begin position="513"/>
        <end position="554"/>
    </location>
</feature>
<evidence type="ECO:0000256" key="7">
    <source>
        <dbReference type="PROSITE-ProRule" id="PRU00367"/>
    </source>
</evidence>
<keyword evidence="5" id="KW-0238">DNA-binding</keyword>
<dbReference type="Gene3D" id="3.30.60.160">
    <property type="match status" value="1"/>
</dbReference>
<dbReference type="AlphaFoldDB" id="A0A7I8V9I4"/>
<evidence type="ECO:0000256" key="8">
    <source>
        <dbReference type="SAM" id="MobiDB-lite"/>
    </source>
</evidence>
<dbReference type="GO" id="GO:0003677">
    <property type="term" value="F:DNA binding"/>
    <property type="evidence" value="ECO:0007669"/>
    <property type="project" value="UniProtKB-KW"/>
</dbReference>
<feature type="domain" description="SAM" evidence="9">
    <location>
        <begin position="719"/>
        <end position="782"/>
    </location>
</feature>
<dbReference type="Proteomes" id="UP000549394">
    <property type="component" value="Unassembled WGS sequence"/>
</dbReference>
<sequence length="782" mass="83820">MSENAKDESSSNSTDGNSSGRNDAKAVGEPLKPEESLRANSSSSSQSIVIGQHSSSSTPASGHSQLVAQAAQVPTPTVMHMVPPQQAVVQDGQHFAVTSQGMVLSALPHHNLNVMRGGQGLQLISQQQYGLQQPYFNTQLMLTPVNGQQFAIQQRNIASTQAGKLSNQLLNTVSSTSSTNSVAKVTLSSSLIPSAEQINSINDTSSTNAVTSANSPTKPSVATVMPQMKQQLFQPSSQKSVVIAVPTAGATQPFVVANKTPQHFGQFIRLANGQQVIINQAGITNPTIFQQVPIQPNAQFIAATTTQPASGPVIIRTNSNVQPIQPPKKDSTTTKLLARKPGSPATTLARGRVKPKALSKATAAQRNAALMAGVISPPENPLVSAKNTVPIHTTLSSAVVAPGSQSSTIQPQSAIEKDNMTIDQPIISKPQKAVSPMKIEERGEPESKSSSEEEILNNKDAKSSSVELPTFHDKRTGKKTAIVRPDVLVHVIDGMVICESKEPLDDGFDLAGLTNTELPTSDKEEVSSDLLKARESEDVGSESGNQAGSGETPKCEICGKVDKASRFKRSKRFCSISCAKRYNVWCSKRIGQIEPIKIEQDGSVKVEDSKQRKKKTYLKRKWKRSQNGGRLDGSPLKRDASNKFPVSSTSEDSDNDKMNLRKVQTKNVTANESSSDSEDELPRSITTSFSATNSPGPLSPGATSVDEVPPPPSGHPDTWTVNDVYAFVKSIIGCQTYADCFRQEQIDGQALLLLKHEHLMSTMNMKLGPALKLSDLIKKISE</sequence>
<feature type="domain" description="FCS-type" evidence="10">
    <location>
        <begin position="546"/>
        <end position="580"/>
    </location>
</feature>
<dbReference type="InterPro" id="IPR050548">
    <property type="entry name" value="PcG_chromatin_remod_factors"/>
</dbReference>
<dbReference type="PROSITE" id="PS50105">
    <property type="entry name" value="SAM_DOMAIN"/>
    <property type="match status" value="1"/>
</dbReference>
<dbReference type="GO" id="GO:0008270">
    <property type="term" value="F:zinc ion binding"/>
    <property type="evidence" value="ECO:0007669"/>
    <property type="project" value="UniProtKB-KW"/>
</dbReference>
<keyword evidence="2" id="KW-0479">Metal-binding</keyword>
<dbReference type="GO" id="GO:0003682">
    <property type="term" value="F:chromatin binding"/>
    <property type="evidence" value="ECO:0007669"/>
    <property type="project" value="TreeGrafter"/>
</dbReference>
<feature type="region of interest" description="Disordered" evidence="8">
    <location>
        <begin position="602"/>
        <end position="715"/>
    </location>
</feature>
<dbReference type="EMBL" id="CAJFCJ010000002">
    <property type="protein sequence ID" value="CAD5111877.1"/>
    <property type="molecule type" value="Genomic_DNA"/>
</dbReference>
<dbReference type="OrthoDB" id="2390104at2759"/>
<comment type="subcellular location">
    <subcellularLocation>
        <location evidence="1">Nucleus</location>
    </subcellularLocation>
</comment>
<comment type="caution">
    <text evidence="11">The sequence shown here is derived from an EMBL/GenBank/DDBJ whole genome shotgun (WGS) entry which is preliminary data.</text>
</comment>
<gene>
    <name evidence="11" type="ORF">DGYR_LOCUS1105</name>
</gene>
<evidence type="ECO:0000256" key="2">
    <source>
        <dbReference type="ARBA" id="ARBA00022723"/>
    </source>
</evidence>
<keyword evidence="6" id="KW-0539">Nucleus</keyword>
<evidence type="ECO:0000256" key="3">
    <source>
        <dbReference type="ARBA" id="ARBA00022771"/>
    </source>
</evidence>
<accession>A0A7I8V9I4</accession>
<dbReference type="InterPro" id="IPR013761">
    <property type="entry name" value="SAM/pointed_sf"/>
</dbReference>
<feature type="compositionally biased region" description="Polar residues" evidence="8">
    <location>
        <begin position="684"/>
        <end position="696"/>
    </location>
</feature>
<evidence type="ECO:0000259" key="10">
    <source>
        <dbReference type="PROSITE" id="PS51024"/>
    </source>
</evidence>
<dbReference type="Gene3D" id="1.10.150.50">
    <property type="entry name" value="Transcription Factor, Ets-1"/>
    <property type="match status" value="1"/>
</dbReference>
<keyword evidence="3 7" id="KW-0863">Zinc-finger</keyword>
<dbReference type="CDD" id="cd09509">
    <property type="entry name" value="SAM_Polycomb"/>
    <property type="match status" value="1"/>
</dbReference>
<keyword evidence="4" id="KW-0862">Zinc</keyword>
<feature type="compositionally biased region" description="Basic and acidic residues" evidence="8">
    <location>
        <begin position="438"/>
        <end position="462"/>
    </location>
</feature>
<proteinExistence type="predicted"/>